<feature type="region of interest" description="Disordered" evidence="2">
    <location>
        <begin position="472"/>
        <end position="502"/>
    </location>
</feature>
<feature type="domain" description="Transposase (putative) gypsy type" evidence="3">
    <location>
        <begin position="42"/>
        <end position="102"/>
    </location>
</feature>
<feature type="region of interest" description="Disordered" evidence="2">
    <location>
        <begin position="243"/>
        <end position="273"/>
    </location>
</feature>
<feature type="coiled-coil region" evidence="1">
    <location>
        <begin position="353"/>
        <end position="415"/>
    </location>
</feature>
<evidence type="ECO:0000256" key="1">
    <source>
        <dbReference type="SAM" id="Coils"/>
    </source>
</evidence>
<organism evidence="4 5">
    <name type="scientific">Escallonia herrerae</name>
    <dbReference type="NCBI Taxonomy" id="1293975"/>
    <lineage>
        <taxon>Eukaryota</taxon>
        <taxon>Viridiplantae</taxon>
        <taxon>Streptophyta</taxon>
        <taxon>Embryophyta</taxon>
        <taxon>Tracheophyta</taxon>
        <taxon>Spermatophyta</taxon>
        <taxon>Magnoliopsida</taxon>
        <taxon>eudicotyledons</taxon>
        <taxon>Gunneridae</taxon>
        <taxon>Pentapetalae</taxon>
        <taxon>asterids</taxon>
        <taxon>campanulids</taxon>
        <taxon>Escalloniales</taxon>
        <taxon>Escalloniaceae</taxon>
        <taxon>Escallonia</taxon>
    </lineage>
</organism>
<dbReference type="Proteomes" id="UP001188597">
    <property type="component" value="Unassembled WGS sequence"/>
</dbReference>
<evidence type="ECO:0000259" key="3">
    <source>
        <dbReference type="Pfam" id="PF04195"/>
    </source>
</evidence>
<gene>
    <name evidence="4" type="ORF">RJ639_016152</name>
</gene>
<dbReference type="AlphaFoldDB" id="A0AA88VFC0"/>
<evidence type="ECO:0000313" key="4">
    <source>
        <dbReference type="EMBL" id="KAK3007252.1"/>
    </source>
</evidence>
<keyword evidence="5" id="KW-1185">Reference proteome</keyword>
<evidence type="ECO:0000256" key="2">
    <source>
        <dbReference type="SAM" id="MobiDB-lite"/>
    </source>
</evidence>
<dbReference type="InterPro" id="IPR007321">
    <property type="entry name" value="Transposase_28"/>
</dbReference>
<dbReference type="EMBL" id="JAVXUP010001886">
    <property type="protein sequence ID" value="KAK3007252.1"/>
    <property type="molecule type" value="Genomic_DNA"/>
</dbReference>
<accession>A0AA88VFC0</accession>
<comment type="caution">
    <text evidence="4">The sequence shown here is derived from an EMBL/GenBank/DDBJ whole genome shotgun (WGS) entry which is preliminary data.</text>
</comment>
<evidence type="ECO:0000313" key="5">
    <source>
        <dbReference type="Proteomes" id="UP001188597"/>
    </source>
</evidence>
<dbReference type="Pfam" id="PF04195">
    <property type="entry name" value="Transposase_28"/>
    <property type="match status" value="1"/>
</dbReference>
<reference evidence="4" key="1">
    <citation type="submission" date="2022-12" db="EMBL/GenBank/DDBJ databases">
        <title>Draft genome assemblies for two species of Escallonia (Escalloniales).</title>
        <authorList>
            <person name="Chanderbali A."/>
            <person name="Dervinis C."/>
            <person name="Anghel I."/>
            <person name="Soltis D."/>
            <person name="Soltis P."/>
            <person name="Zapata F."/>
        </authorList>
    </citation>
    <scope>NUCLEOTIDE SEQUENCE</scope>
    <source>
        <strain evidence="4">UCBG64.0493</strain>
        <tissue evidence="4">Leaf</tissue>
    </source>
</reference>
<keyword evidence="1" id="KW-0175">Coiled coil</keyword>
<sequence length="502" mass="56912">MFTEDLQNLIREYPLPEGWYARLPGLQEPANCGTKFETGVYEEQVKSGYRLPLHPFALRFFEHYPMAPGQLVPNGWRKLAGLIYLVQTSGYKPDATDFMRVFFEICFVKGVANCPGWYYIHSRQRLLKYFFVGRLDKGDLPFDREWNPFCKDFKNPGKPTPNNQTKHILSHIKLRGGLSIDEPLSEEQLEWAKIIPQKPILAGLSIPPPPPAIPSMSSAETVPLEMASISGKSPKRGFLGVLQKAKGKRKEKQQSAELPPAPKKVRVTPPKRSPRILDQVSIEDDPIFRPRWTLRRDDLGMPDSQVAEQHLLHGILPRTRRSSRIRHTRPSPAPSPKPCIRGSEMLSRFEMARQVAAEEAQQKRDAIKEAQEATHRAEELSKREEDYLAKIATLEKRLERVKRKEEEEVTKARDQGIRDFLDGNVGDEWLKKRTEDGLEIYELGFTKAKEMFGERFPDIPLEDFVLPAVASPSRETAMPSEVGDAAASHPPGEGPSGDAPEP</sequence>
<protein>
    <recommendedName>
        <fullName evidence="3">Transposase (putative) gypsy type domain-containing protein</fullName>
    </recommendedName>
</protein>
<proteinExistence type="predicted"/>
<name>A0AA88VFC0_9ASTE</name>